<dbReference type="Proteomes" id="UP000000323">
    <property type="component" value="Chromosome 2"/>
</dbReference>
<reference evidence="2" key="1">
    <citation type="journal article" date="2010" name="Stand. Genomic Sci.">
        <title>Complete genome sequence of 'Thermobaculum terrenum' type strain (YNP1).</title>
        <authorList>
            <person name="Kiss H."/>
            <person name="Cleland D."/>
            <person name="Lapidus A."/>
            <person name="Lucas S."/>
            <person name="Glavina Del Rio T."/>
            <person name="Nolan M."/>
            <person name="Tice H."/>
            <person name="Han C."/>
            <person name="Goodwin L."/>
            <person name="Pitluck S."/>
            <person name="Liolios K."/>
            <person name="Ivanova N."/>
            <person name="Mavromatis K."/>
            <person name="Ovchinnikova G."/>
            <person name="Pati A."/>
            <person name="Chen A."/>
            <person name="Palaniappan K."/>
            <person name="Land M."/>
            <person name="Hauser L."/>
            <person name="Chang Y."/>
            <person name="Jeffries C."/>
            <person name="Lu M."/>
            <person name="Brettin T."/>
            <person name="Detter J."/>
            <person name="Goker M."/>
            <person name="Tindall B."/>
            <person name="Beck B."/>
            <person name="McDermott T."/>
            <person name="Woyke T."/>
            <person name="Bristow J."/>
            <person name="Eisen J."/>
            <person name="Markowitz V."/>
            <person name="Hugenholtz P."/>
            <person name="Kyrpides N."/>
            <person name="Klenk H."/>
            <person name="Cheng J."/>
        </authorList>
    </citation>
    <scope>NUCLEOTIDE SEQUENCE [LARGE SCALE GENOMIC DNA]</scope>
    <source>
        <strain evidence="2">ATCC BAA-798 / YNP1</strain>
    </source>
</reference>
<protein>
    <recommendedName>
        <fullName evidence="3">HNH endonuclease</fullName>
    </recommendedName>
</protein>
<accession>D1CHB7</accession>
<dbReference type="STRING" id="525904.Tter_2239"/>
<sequence length="147" mass="17064">MLTVELVPSTSWGSNLRSILTPAQWDEIRREAYARAGHRCTACGRRGRLEAHEVWEYDDDRRIQRLVDVAALCHDCHMVVHWGYASTRGLGDRALRHLARVNGWSLEDARLYLEAQLELWARRSRHPWQLDLSWLEARGIEPPHSSS</sequence>
<gene>
    <name evidence="1" type="ordered locus">Tter_2239</name>
</gene>
<proteinExistence type="predicted"/>
<organism evidence="1 2">
    <name type="scientific">Thermobaculum terrenum (strain ATCC BAA-798 / CCMEE 7001 / YNP1)</name>
    <dbReference type="NCBI Taxonomy" id="525904"/>
    <lineage>
        <taxon>Bacteria</taxon>
        <taxon>Bacillati</taxon>
        <taxon>Chloroflexota</taxon>
        <taxon>Chloroflexia</taxon>
        <taxon>Candidatus Thermobaculales</taxon>
        <taxon>Candidatus Thermobaculaceae</taxon>
        <taxon>Thermobaculum</taxon>
    </lineage>
</organism>
<dbReference type="EMBL" id="CP001826">
    <property type="protein sequence ID" value="ACZ43138.1"/>
    <property type="molecule type" value="Genomic_DNA"/>
</dbReference>
<dbReference type="OrthoDB" id="161705at2"/>
<dbReference type="AlphaFoldDB" id="D1CHB7"/>
<evidence type="ECO:0008006" key="3">
    <source>
        <dbReference type="Google" id="ProtNLM"/>
    </source>
</evidence>
<evidence type="ECO:0000313" key="2">
    <source>
        <dbReference type="Proteomes" id="UP000000323"/>
    </source>
</evidence>
<name>D1CHB7_THET1</name>
<dbReference type="HOGENOM" id="CLU_118536_0_0_0"/>
<evidence type="ECO:0000313" key="1">
    <source>
        <dbReference type="EMBL" id="ACZ43138.1"/>
    </source>
</evidence>
<keyword evidence="2" id="KW-1185">Reference proteome</keyword>
<dbReference type="RefSeq" id="WP_012876169.1">
    <property type="nucleotide sequence ID" value="NC_013526.1"/>
</dbReference>
<dbReference type="KEGG" id="ttr:Tter_2239"/>
<dbReference type="eggNOG" id="COG1403">
    <property type="taxonomic scope" value="Bacteria"/>
</dbReference>